<evidence type="ECO:0000256" key="1">
    <source>
        <dbReference type="ARBA" id="ARBA00022741"/>
    </source>
</evidence>
<keyword evidence="1 4" id="KW-0547">Nucleotide-binding</keyword>
<dbReference type="Gene3D" id="1.25.40.10">
    <property type="entry name" value="Tetratricopeptide repeat domain"/>
    <property type="match status" value="1"/>
</dbReference>
<name>A0A841BKD0_9ACTN</name>
<accession>A0A841BKD0</accession>
<evidence type="ECO:0000256" key="3">
    <source>
        <dbReference type="ARBA" id="ARBA00023054"/>
    </source>
</evidence>
<dbReference type="FunFam" id="3.40.50.300:FF:001025">
    <property type="entry name" value="ATPase family, AAA domain-containing 2B"/>
    <property type="match status" value="1"/>
</dbReference>
<dbReference type="SMART" id="SM00382">
    <property type="entry name" value="AAA"/>
    <property type="match status" value="1"/>
</dbReference>
<dbReference type="SUPFAM" id="SSF48452">
    <property type="entry name" value="TPR-like"/>
    <property type="match status" value="1"/>
</dbReference>
<organism evidence="7 8">
    <name type="scientific">Allocatelliglobosispora scoriae</name>
    <dbReference type="NCBI Taxonomy" id="643052"/>
    <lineage>
        <taxon>Bacteria</taxon>
        <taxon>Bacillati</taxon>
        <taxon>Actinomycetota</taxon>
        <taxon>Actinomycetes</taxon>
        <taxon>Micromonosporales</taxon>
        <taxon>Micromonosporaceae</taxon>
        <taxon>Allocatelliglobosispora</taxon>
    </lineage>
</organism>
<dbReference type="PROSITE" id="PS00674">
    <property type="entry name" value="AAA"/>
    <property type="match status" value="1"/>
</dbReference>
<keyword evidence="8" id="KW-1185">Reference proteome</keyword>
<evidence type="ECO:0000313" key="8">
    <source>
        <dbReference type="Proteomes" id="UP000587527"/>
    </source>
</evidence>
<dbReference type="InterPro" id="IPR003959">
    <property type="entry name" value="ATPase_AAA_core"/>
</dbReference>
<keyword evidence="2 4" id="KW-0067">ATP-binding</keyword>
<dbReference type="Pfam" id="PF14559">
    <property type="entry name" value="TPR_19"/>
    <property type="match status" value="1"/>
</dbReference>
<dbReference type="Gene3D" id="1.10.8.60">
    <property type="match status" value="1"/>
</dbReference>
<dbReference type="InterPro" id="IPR027417">
    <property type="entry name" value="P-loop_NTPase"/>
</dbReference>
<dbReference type="InterPro" id="IPR041569">
    <property type="entry name" value="AAA_lid_3"/>
</dbReference>
<gene>
    <name evidence="7" type="ORF">F4553_001187</name>
</gene>
<evidence type="ECO:0000256" key="2">
    <source>
        <dbReference type="ARBA" id="ARBA00022840"/>
    </source>
</evidence>
<keyword evidence="3" id="KW-0175">Coiled coil</keyword>
<dbReference type="InterPro" id="IPR003593">
    <property type="entry name" value="AAA+_ATPase"/>
</dbReference>
<protein>
    <submittedName>
        <fullName evidence="7">SpoVK/Ycf46/Vps4 family AAA+-type ATPase</fullName>
    </submittedName>
</protein>
<evidence type="ECO:0000256" key="5">
    <source>
        <dbReference type="SAM" id="MobiDB-lite"/>
    </source>
</evidence>
<dbReference type="AlphaFoldDB" id="A0A841BKD0"/>
<reference evidence="7 8" key="1">
    <citation type="submission" date="2020-08" db="EMBL/GenBank/DDBJ databases">
        <title>Sequencing the genomes of 1000 actinobacteria strains.</title>
        <authorList>
            <person name="Klenk H.-P."/>
        </authorList>
    </citation>
    <scope>NUCLEOTIDE SEQUENCE [LARGE SCALE GENOMIC DNA]</scope>
    <source>
        <strain evidence="7 8">DSM 45362</strain>
    </source>
</reference>
<evidence type="ECO:0000256" key="4">
    <source>
        <dbReference type="RuleBase" id="RU003651"/>
    </source>
</evidence>
<sequence length="407" mass="44123">MSDPSVIDSLRAAARARPDDLPLRVHLAEMLLRAGRSAEAISEAAGVLAVDPQHAAAQALMRTAIAPPAHLDPGPGSPDQPASGADVDWNALERDLAGVALPRFATGPETGEADRTFDVERSQLRLDDVGGMAEVKKRLEMAFLAPMRNPKLRAMYGKSLRGGLLLYGPPGCGKTFLARAVAGEMGASFITLSIVDVLNMWIGNSERNLHEMFEAARRNAPCVLFLDEIDALGHKRSQMNSSGMRTLVNQLLAELDGMDGDNEGVFVLAATNAPWDVDAALRRPGRLDRVVLVLPPDAAAREAVLTYHLRDRPIAGIDLKRIVGATEDFSGADLAHLCETAAEYAMHDSITTGEIRMIEQRDFDRSLREVRPSTAPWFATSRNVALFANEGGLYDDLAAYLKKRKLL</sequence>
<dbReference type="Pfam" id="PF17862">
    <property type="entry name" value="AAA_lid_3"/>
    <property type="match status" value="1"/>
</dbReference>
<dbReference type="SUPFAM" id="SSF52540">
    <property type="entry name" value="P-loop containing nucleoside triphosphate hydrolases"/>
    <property type="match status" value="1"/>
</dbReference>
<comment type="similarity">
    <text evidence="4">Belongs to the AAA ATPase family.</text>
</comment>
<evidence type="ECO:0000313" key="7">
    <source>
        <dbReference type="EMBL" id="MBB5867808.1"/>
    </source>
</evidence>
<feature type="region of interest" description="Disordered" evidence="5">
    <location>
        <begin position="67"/>
        <end position="86"/>
    </location>
</feature>
<dbReference type="InterPro" id="IPR050168">
    <property type="entry name" value="AAA_ATPase_domain"/>
</dbReference>
<dbReference type="PANTHER" id="PTHR23077:SF171">
    <property type="entry name" value="NUCLEAR VALOSIN-CONTAINING PROTEIN-LIKE"/>
    <property type="match status" value="1"/>
</dbReference>
<dbReference type="GO" id="GO:0016887">
    <property type="term" value="F:ATP hydrolysis activity"/>
    <property type="evidence" value="ECO:0007669"/>
    <property type="project" value="InterPro"/>
</dbReference>
<dbReference type="InterPro" id="IPR003960">
    <property type="entry name" value="ATPase_AAA_CS"/>
</dbReference>
<evidence type="ECO:0000259" key="6">
    <source>
        <dbReference type="SMART" id="SM00382"/>
    </source>
</evidence>
<dbReference type="Gene3D" id="3.40.50.300">
    <property type="entry name" value="P-loop containing nucleotide triphosphate hydrolases"/>
    <property type="match status" value="1"/>
</dbReference>
<comment type="caution">
    <text evidence="7">The sequence shown here is derived from an EMBL/GenBank/DDBJ whole genome shotgun (WGS) entry which is preliminary data.</text>
</comment>
<feature type="domain" description="AAA+ ATPase" evidence="6">
    <location>
        <begin position="160"/>
        <end position="297"/>
    </location>
</feature>
<dbReference type="PANTHER" id="PTHR23077">
    <property type="entry name" value="AAA-FAMILY ATPASE"/>
    <property type="match status" value="1"/>
</dbReference>
<proteinExistence type="inferred from homology"/>
<dbReference type="InterPro" id="IPR011990">
    <property type="entry name" value="TPR-like_helical_dom_sf"/>
</dbReference>
<dbReference type="EMBL" id="JACHMN010000001">
    <property type="protein sequence ID" value="MBB5867808.1"/>
    <property type="molecule type" value="Genomic_DNA"/>
</dbReference>
<dbReference type="RefSeq" id="WP_184832996.1">
    <property type="nucleotide sequence ID" value="NZ_JACHMN010000001.1"/>
</dbReference>
<dbReference type="Proteomes" id="UP000587527">
    <property type="component" value="Unassembled WGS sequence"/>
</dbReference>
<dbReference type="Pfam" id="PF00004">
    <property type="entry name" value="AAA"/>
    <property type="match status" value="1"/>
</dbReference>
<dbReference type="GO" id="GO:0005524">
    <property type="term" value="F:ATP binding"/>
    <property type="evidence" value="ECO:0007669"/>
    <property type="project" value="UniProtKB-KW"/>
</dbReference>